<feature type="transmembrane region" description="Helical" evidence="1">
    <location>
        <begin position="82"/>
        <end position="107"/>
    </location>
</feature>
<evidence type="ECO:0000256" key="1">
    <source>
        <dbReference type="SAM" id="Phobius"/>
    </source>
</evidence>
<organism evidence="2 3">
    <name type="scientific">Candidatus Magasanikbacteria bacterium RIFCSPHIGHO2_02_FULL_45_10</name>
    <dbReference type="NCBI Taxonomy" id="1798679"/>
    <lineage>
        <taxon>Bacteria</taxon>
        <taxon>Candidatus Magasanikiibacteriota</taxon>
    </lineage>
</organism>
<keyword evidence="1" id="KW-0812">Transmembrane</keyword>
<name>A0A1F6MCE9_9BACT</name>
<feature type="transmembrane region" description="Helical" evidence="1">
    <location>
        <begin position="12"/>
        <end position="30"/>
    </location>
</feature>
<accession>A0A1F6MCE9</accession>
<sequence>MLFTHPVIANLIFHWAFFVAISLIIFLVYFKKKDFNFVTTFTDSLLLSYSFGIVLNFLAVVVAILLPGHILTFAAKTADSMYYSYFSVFSIWFVFWYLMGIPLAFLFKGISRRSHLFKTSLIISFVVFVIFSVGVIGINKLRNYYKSCPQSFVCQRV</sequence>
<feature type="transmembrane region" description="Helical" evidence="1">
    <location>
        <begin position="119"/>
        <end position="138"/>
    </location>
</feature>
<evidence type="ECO:0000313" key="2">
    <source>
        <dbReference type="EMBL" id="OGH69228.1"/>
    </source>
</evidence>
<keyword evidence="1" id="KW-1133">Transmembrane helix</keyword>
<gene>
    <name evidence="2" type="ORF">A3D53_02710</name>
</gene>
<comment type="caution">
    <text evidence="2">The sequence shown here is derived from an EMBL/GenBank/DDBJ whole genome shotgun (WGS) entry which is preliminary data.</text>
</comment>
<protein>
    <submittedName>
        <fullName evidence="2">Uncharacterized protein</fullName>
    </submittedName>
</protein>
<feature type="transmembrane region" description="Helical" evidence="1">
    <location>
        <begin position="51"/>
        <end position="70"/>
    </location>
</feature>
<dbReference type="EMBL" id="MFQA01000010">
    <property type="protein sequence ID" value="OGH69228.1"/>
    <property type="molecule type" value="Genomic_DNA"/>
</dbReference>
<evidence type="ECO:0000313" key="3">
    <source>
        <dbReference type="Proteomes" id="UP000176413"/>
    </source>
</evidence>
<proteinExistence type="predicted"/>
<keyword evidence="1" id="KW-0472">Membrane</keyword>
<reference evidence="2 3" key="1">
    <citation type="journal article" date="2016" name="Nat. Commun.">
        <title>Thousands of microbial genomes shed light on interconnected biogeochemical processes in an aquifer system.</title>
        <authorList>
            <person name="Anantharaman K."/>
            <person name="Brown C.T."/>
            <person name="Hug L.A."/>
            <person name="Sharon I."/>
            <person name="Castelle C.J."/>
            <person name="Probst A.J."/>
            <person name="Thomas B.C."/>
            <person name="Singh A."/>
            <person name="Wilkins M.J."/>
            <person name="Karaoz U."/>
            <person name="Brodie E.L."/>
            <person name="Williams K.H."/>
            <person name="Hubbard S.S."/>
            <person name="Banfield J.F."/>
        </authorList>
    </citation>
    <scope>NUCLEOTIDE SEQUENCE [LARGE SCALE GENOMIC DNA]</scope>
</reference>
<dbReference type="AlphaFoldDB" id="A0A1F6MCE9"/>
<dbReference type="Proteomes" id="UP000176413">
    <property type="component" value="Unassembled WGS sequence"/>
</dbReference>